<sequence>MEFVVPLLIVVLVIAIGLVIMRLAARNKTSRAGQVRKSPGQPATATSREAAAEASARLNQQQHTAIYALIAQGQALSAIREYRNATGAGLREAAGAVAQMSAHPQPYKASPDDVPTLRPEAEELREAAPEQPREDAEPGQAAPEQPREDAEPQQEAPAPVQAEDAPPQESAPASRAAPKGYRYRAIVSKGDTIREIASTRLNDDVFDRIRTAALGGDREDAVRLLLDHSEATEADAREFVDLIGPEEES</sequence>
<organism evidence="3 4">
    <name type="scientific">Arthrobacter sulfonylureivorans</name>
    <dbReference type="NCBI Taxonomy" id="2486855"/>
    <lineage>
        <taxon>Bacteria</taxon>
        <taxon>Bacillati</taxon>
        <taxon>Actinomycetota</taxon>
        <taxon>Actinomycetes</taxon>
        <taxon>Micrococcales</taxon>
        <taxon>Micrococcaceae</taxon>
        <taxon>Arthrobacter</taxon>
    </lineage>
</organism>
<keyword evidence="2" id="KW-1133">Transmembrane helix</keyword>
<evidence type="ECO:0000256" key="1">
    <source>
        <dbReference type="SAM" id="MobiDB-lite"/>
    </source>
</evidence>
<evidence type="ECO:0008006" key="5">
    <source>
        <dbReference type="Google" id="ProtNLM"/>
    </source>
</evidence>
<feature type="transmembrane region" description="Helical" evidence="2">
    <location>
        <begin position="6"/>
        <end position="25"/>
    </location>
</feature>
<proteinExistence type="predicted"/>
<evidence type="ECO:0000256" key="2">
    <source>
        <dbReference type="SAM" id="Phobius"/>
    </source>
</evidence>
<accession>A0ABY3WA69</accession>
<keyword evidence="2" id="KW-0812">Transmembrane</keyword>
<protein>
    <recommendedName>
        <fullName evidence="5">50S ribosomal protein L7/L12</fullName>
    </recommendedName>
</protein>
<gene>
    <name evidence="3" type="ORF">MNQ99_01255</name>
</gene>
<dbReference type="RefSeq" id="WP_241914138.1">
    <property type="nucleotide sequence ID" value="NZ_CP093326.1"/>
</dbReference>
<evidence type="ECO:0000313" key="3">
    <source>
        <dbReference type="EMBL" id="UNK46038.1"/>
    </source>
</evidence>
<reference evidence="3 4" key="1">
    <citation type="submission" date="2022-03" db="EMBL/GenBank/DDBJ databases">
        <title>Isotopic signatures of nitrous oxide derived from detoxification processes.</title>
        <authorList>
            <person name="Behrendt U."/>
            <person name="Buchen C."/>
            <person name="Well R."/>
            <person name="Ulrich A."/>
            <person name="Rohe L."/>
            <person name="Kolb S."/>
            <person name="Schloter M."/>
            <person name="Horn M.A."/>
            <person name="Augustin J."/>
        </authorList>
    </citation>
    <scope>NUCLEOTIDE SEQUENCE [LARGE SCALE GENOMIC DNA]</scope>
    <source>
        <strain evidence="3 4">S4-C24</strain>
    </source>
</reference>
<keyword evidence="2" id="KW-0472">Membrane</keyword>
<evidence type="ECO:0000313" key="4">
    <source>
        <dbReference type="Proteomes" id="UP000829069"/>
    </source>
</evidence>
<feature type="region of interest" description="Disordered" evidence="1">
    <location>
        <begin position="122"/>
        <end position="182"/>
    </location>
</feature>
<keyword evidence="4" id="KW-1185">Reference proteome</keyword>
<feature type="compositionally biased region" description="Basic and acidic residues" evidence="1">
    <location>
        <begin position="122"/>
        <end position="136"/>
    </location>
</feature>
<name>A0ABY3WA69_9MICC</name>
<dbReference type="Proteomes" id="UP000829069">
    <property type="component" value="Chromosome"/>
</dbReference>
<dbReference type="EMBL" id="CP093326">
    <property type="protein sequence ID" value="UNK46038.1"/>
    <property type="molecule type" value="Genomic_DNA"/>
</dbReference>